<evidence type="ECO:0000313" key="5">
    <source>
        <dbReference type="EMBL" id="MEC0226428.1"/>
    </source>
</evidence>
<organism evidence="5 6">
    <name type="scientific">Paenibacillus alba</name>
    <dbReference type="NCBI Taxonomy" id="1197127"/>
    <lineage>
        <taxon>Bacteria</taxon>
        <taxon>Bacillati</taxon>
        <taxon>Bacillota</taxon>
        <taxon>Bacilli</taxon>
        <taxon>Bacillales</taxon>
        <taxon>Paenibacillaceae</taxon>
        <taxon>Paenibacillus</taxon>
    </lineage>
</organism>
<dbReference type="Pfam" id="PF02311">
    <property type="entry name" value="AraC_binding"/>
    <property type="match status" value="1"/>
</dbReference>
<accession>A0ABU6FWY9</accession>
<dbReference type="SUPFAM" id="SSF51215">
    <property type="entry name" value="Regulatory protein AraC"/>
    <property type="match status" value="1"/>
</dbReference>
<evidence type="ECO:0000256" key="1">
    <source>
        <dbReference type="ARBA" id="ARBA00023015"/>
    </source>
</evidence>
<dbReference type="InterPro" id="IPR018060">
    <property type="entry name" value="HTH_AraC"/>
</dbReference>
<comment type="caution">
    <text evidence="5">The sequence shown here is derived from an EMBL/GenBank/DDBJ whole genome shotgun (WGS) entry which is preliminary data.</text>
</comment>
<dbReference type="Pfam" id="PF12833">
    <property type="entry name" value="HTH_18"/>
    <property type="match status" value="1"/>
</dbReference>
<dbReference type="SUPFAM" id="SSF46689">
    <property type="entry name" value="Homeodomain-like"/>
    <property type="match status" value="2"/>
</dbReference>
<keyword evidence="6" id="KW-1185">Reference proteome</keyword>
<reference evidence="5 6" key="1">
    <citation type="submission" date="2023-03" db="EMBL/GenBank/DDBJ databases">
        <title>Bacillus Genome Sequencing.</title>
        <authorList>
            <person name="Dunlap C."/>
        </authorList>
    </citation>
    <scope>NUCLEOTIDE SEQUENCE [LARGE SCALE GENOMIC DNA]</scope>
    <source>
        <strain evidence="5 6">BD-533</strain>
    </source>
</reference>
<dbReference type="Gene3D" id="1.10.10.60">
    <property type="entry name" value="Homeodomain-like"/>
    <property type="match status" value="2"/>
</dbReference>
<dbReference type="Proteomes" id="UP001338137">
    <property type="component" value="Unassembled WGS sequence"/>
</dbReference>
<dbReference type="InterPro" id="IPR037923">
    <property type="entry name" value="HTH-like"/>
</dbReference>
<dbReference type="InterPro" id="IPR003313">
    <property type="entry name" value="AraC-bd"/>
</dbReference>
<protein>
    <submittedName>
        <fullName evidence="5">AraC family transcriptional regulator</fullName>
    </submittedName>
</protein>
<dbReference type="PROSITE" id="PS01124">
    <property type="entry name" value="HTH_ARAC_FAMILY_2"/>
    <property type="match status" value="1"/>
</dbReference>
<dbReference type="InterPro" id="IPR009057">
    <property type="entry name" value="Homeodomain-like_sf"/>
</dbReference>
<keyword evidence="2" id="KW-0238">DNA-binding</keyword>
<keyword evidence="1" id="KW-0805">Transcription regulation</keyword>
<evidence type="ECO:0000259" key="4">
    <source>
        <dbReference type="PROSITE" id="PS01124"/>
    </source>
</evidence>
<keyword evidence="3" id="KW-0804">Transcription</keyword>
<dbReference type="PANTHER" id="PTHR43280">
    <property type="entry name" value="ARAC-FAMILY TRANSCRIPTIONAL REGULATOR"/>
    <property type="match status" value="1"/>
</dbReference>
<evidence type="ECO:0000256" key="2">
    <source>
        <dbReference type="ARBA" id="ARBA00023125"/>
    </source>
</evidence>
<gene>
    <name evidence="5" type="ORF">P4I72_04785</name>
</gene>
<evidence type="ECO:0000256" key="3">
    <source>
        <dbReference type="ARBA" id="ARBA00023163"/>
    </source>
</evidence>
<name>A0ABU6FWY9_9BACL</name>
<dbReference type="PANTHER" id="PTHR43280:SF2">
    <property type="entry name" value="HTH-TYPE TRANSCRIPTIONAL REGULATOR EXSA"/>
    <property type="match status" value="1"/>
</dbReference>
<feature type="domain" description="HTH araC/xylS-type" evidence="4">
    <location>
        <begin position="187"/>
        <end position="285"/>
    </location>
</feature>
<dbReference type="Gene3D" id="2.60.120.280">
    <property type="entry name" value="Regulatory protein AraC"/>
    <property type="match status" value="1"/>
</dbReference>
<evidence type="ECO:0000313" key="6">
    <source>
        <dbReference type="Proteomes" id="UP001338137"/>
    </source>
</evidence>
<proteinExistence type="predicted"/>
<sequence>MNIGGDDNMMPFLLAELATLENILPLYVYCLGSHEQKHLLRPEGYPAHQLFLCRNGRGIFRMANGLDMVMTPGTMLILPAGVSHEYFPVQGEDEWELGFVAFSGSAASPMLKQLGFQKPTPLTETQFNELWDKLESLWQLISLNGECGYWTASRRMYDMLLSVLEGQSDQEVKQNVNPAGQSNAALQKAVKLIHAHYNEHLHLSNLARAVGYSIQHFHRLFVGSYGISPQQYIQQIRMRRSIQLFQDNPAITIEKVAHQLGMETSYFIRIFKRTYGQTPKQFMKQYK</sequence>
<dbReference type="SMART" id="SM00342">
    <property type="entry name" value="HTH_ARAC"/>
    <property type="match status" value="1"/>
</dbReference>
<dbReference type="RefSeq" id="WP_326070836.1">
    <property type="nucleotide sequence ID" value="NZ_JARLKY010000010.1"/>
</dbReference>
<dbReference type="EMBL" id="JARLKY010000010">
    <property type="protein sequence ID" value="MEC0226428.1"/>
    <property type="molecule type" value="Genomic_DNA"/>
</dbReference>